<dbReference type="PANTHER" id="PTHR43053:SF3">
    <property type="entry name" value="ALPHA-GALACTOSIDASE C-RELATED"/>
    <property type="match status" value="1"/>
</dbReference>
<dbReference type="InterPro" id="IPR017853">
    <property type="entry name" value="GH"/>
</dbReference>
<dbReference type="Gene3D" id="3.20.20.70">
    <property type="entry name" value="Aldolase class I"/>
    <property type="match status" value="1"/>
</dbReference>
<keyword evidence="4" id="KW-1185">Reference proteome</keyword>
<evidence type="ECO:0000256" key="2">
    <source>
        <dbReference type="ARBA" id="ARBA00023295"/>
    </source>
</evidence>
<dbReference type="Proteomes" id="UP000617426">
    <property type="component" value="Unassembled WGS sequence"/>
</dbReference>
<sequence length="526" mass="57552">MTTPTPLELLVTREDSAWRLIGAPAGTRALGGAGVVVEAPRLNITHPAAPDAQIYRHGWTSWSPTAWWRLDRDPWRVWGNPERTATAEDAATDTAERHRSYLLGAIAVPRAVGEEPLYLLVGALGGASGLIDLLPGRIEARPLDSEDPAPGRWWIGVGAEDEVFAAWTRALEGSLSEAGRLLPRREEPGPVWSSWYSWFEEVSASAIDAEIGPAQRSGYAVLQIDDGWERGIGDWEANDDFPEGMGAIAERIRAAGMTPGLWIAPFIASAESPIALDHPEYFVSDEAGAPAIAGYNWGAPYYALDCTRPEALDWVRDTVSRVASWGYGYLKLDFLNAAAIPGSRHRRVGREEAYRTGLHALRESAPECYIMASGAVIAPSIGIVDGMRVGPDTAPYWDNTERKKDPSGPGVRNALRNSLARFWLSSLTDIDPDVAICRTHGSLLSEEACQITRDIALATGVVGCSDPDAWLTDPERERVAELCASARRGARVERLSRYRFSIDSRLVDFEPWISPSVRMSDRILAK</sequence>
<dbReference type="GO" id="GO:0004557">
    <property type="term" value="F:alpha-galactosidase activity"/>
    <property type="evidence" value="ECO:0007669"/>
    <property type="project" value="UniProtKB-EC"/>
</dbReference>
<evidence type="ECO:0000256" key="1">
    <source>
        <dbReference type="ARBA" id="ARBA00022801"/>
    </source>
</evidence>
<dbReference type="InterPro" id="IPR002252">
    <property type="entry name" value="Glyco_hydro_36"/>
</dbReference>
<dbReference type="Pfam" id="PF02065">
    <property type="entry name" value="Melibiase"/>
    <property type="match status" value="1"/>
</dbReference>
<dbReference type="EMBL" id="JACHMK010000001">
    <property type="protein sequence ID" value="MBB6333780.1"/>
    <property type="molecule type" value="Genomic_DNA"/>
</dbReference>
<reference evidence="3" key="1">
    <citation type="submission" date="2020-08" db="EMBL/GenBank/DDBJ databases">
        <title>Sequencing the genomes of 1000 actinobacteria strains.</title>
        <authorList>
            <person name="Klenk H.-P."/>
        </authorList>
    </citation>
    <scope>NUCLEOTIDE SEQUENCE</scope>
    <source>
        <strain evidence="3">DSM 10695</strain>
    </source>
</reference>
<dbReference type="InterPro" id="IPR013785">
    <property type="entry name" value="Aldolase_TIM"/>
</dbReference>
<proteinExistence type="predicted"/>
<organism evidence="3 4">
    <name type="scientific">Schaalia hyovaginalis</name>
    <dbReference type="NCBI Taxonomy" id="29316"/>
    <lineage>
        <taxon>Bacteria</taxon>
        <taxon>Bacillati</taxon>
        <taxon>Actinomycetota</taxon>
        <taxon>Actinomycetes</taxon>
        <taxon>Actinomycetales</taxon>
        <taxon>Actinomycetaceae</taxon>
        <taxon>Schaalia</taxon>
    </lineage>
</organism>
<gene>
    <name evidence="3" type="ORF">HD592_000345</name>
</gene>
<dbReference type="AlphaFoldDB" id="A0A923E3B6"/>
<dbReference type="InterPro" id="IPR050985">
    <property type="entry name" value="Alpha-glycosidase_related"/>
</dbReference>
<dbReference type="EC" id="3.2.1.22" evidence="3"/>
<dbReference type="CDD" id="cd14791">
    <property type="entry name" value="GH36"/>
    <property type="match status" value="1"/>
</dbReference>
<keyword evidence="1 3" id="KW-0378">Hydrolase</keyword>
<evidence type="ECO:0000313" key="3">
    <source>
        <dbReference type="EMBL" id="MBB6333780.1"/>
    </source>
</evidence>
<protein>
    <submittedName>
        <fullName evidence="3">Alpha-galactosidase</fullName>
        <ecNumber evidence="3">3.2.1.22</ecNumber>
    </submittedName>
</protein>
<dbReference type="PANTHER" id="PTHR43053">
    <property type="entry name" value="GLYCOSIDASE FAMILY 31"/>
    <property type="match status" value="1"/>
</dbReference>
<dbReference type="RefSeq" id="WP_184451455.1">
    <property type="nucleotide sequence ID" value="NZ_JACHMK010000001.1"/>
</dbReference>
<dbReference type="GO" id="GO:0016052">
    <property type="term" value="P:carbohydrate catabolic process"/>
    <property type="evidence" value="ECO:0007669"/>
    <property type="project" value="InterPro"/>
</dbReference>
<accession>A0A923E3B6</accession>
<keyword evidence="2 3" id="KW-0326">Glycosidase</keyword>
<evidence type="ECO:0000313" key="4">
    <source>
        <dbReference type="Proteomes" id="UP000617426"/>
    </source>
</evidence>
<name>A0A923E3B6_9ACTO</name>
<dbReference type="SUPFAM" id="SSF51445">
    <property type="entry name" value="(Trans)glycosidases"/>
    <property type="match status" value="1"/>
</dbReference>
<comment type="caution">
    <text evidence="3">The sequence shown here is derived from an EMBL/GenBank/DDBJ whole genome shotgun (WGS) entry which is preliminary data.</text>
</comment>